<protein>
    <submittedName>
        <fullName evidence="7">Polyprenyl synthetase family protein</fullName>
    </submittedName>
</protein>
<dbReference type="Pfam" id="PF00348">
    <property type="entry name" value="polyprenyl_synt"/>
    <property type="match status" value="1"/>
</dbReference>
<evidence type="ECO:0000256" key="1">
    <source>
        <dbReference type="ARBA" id="ARBA00001946"/>
    </source>
</evidence>
<evidence type="ECO:0000256" key="5">
    <source>
        <dbReference type="ARBA" id="ARBA00022842"/>
    </source>
</evidence>
<accession>A0ABN3VBH1</accession>
<dbReference type="CDD" id="cd00685">
    <property type="entry name" value="Trans_IPPS_HT"/>
    <property type="match status" value="1"/>
</dbReference>
<dbReference type="InterPro" id="IPR008949">
    <property type="entry name" value="Isoprenoid_synthase_dom_sf"/>
</dbReference>
<dbReference type="Gene3D" id="1.10.600.10">
    <property type="entry name" value="Farnesyl Diphosphate Synthase"/>
    <property type="match status" value="1"/>
</dbReference>
<comment type="caution">
    <text evidence="7">The sequence shown here is derived from an EMBL/GenBank/DDBJ whole genome shotgun (WGS) entry which is preliminary data.</text>
</comment>
<comment type="cofactor">
    <cofactor evidence="1">
        <name>Mg(2+)</name>
        <dbReference type="ChEBI" id="CHEBI:18420"/>
    </cofactor>
</comment>
<dbReference type="SUPFAM" id="SSF48576">
    <property type="entry name" value="Terpenoid synthases"/>
    <property type="match status" value="1"/>
</dbReference>
<keyword evidence="8" id="KW-1185">Reference proteome</keyword>
<keyword evidence="5" id="KW-0460">Magnesium</keyword>
<evidence type="ECO:0000256" key="4">
    <source>
        <dbReference type="ARBA" id="ARBA00022723"/>
    </source>
</evidence>
<dbReference type="PANTHER" id="PTHR12001">
    <property type="entry name" value="GERANYLGERANYL PYROPHOSPHATE SYNTHASE"/>
    <property type="match status" value="1"/>
</dbReference>
<dbReference type="InterPro" id="IPR033749">
    <property type="entry name" value="Polyprenyl_synt_CS"/>
</dbReference>
<evidence type="ECO:0000313" key="8">
    <source>
        <dbReference type="Proteomes" id="UP001500979"/>
    </source>
</evidence>
<evidence type="ECO:0000256" key="3">
    <source>
        <dbReference type="ARBA" id="ARBA00022679"/>
    </source>
</evidence>
<name>A0ABN3VBH1_9PSEU</name>
<dbReference type="PROSITE" id="PS00723">
    <property type="entry name" value="POLYPRENYL_SYNTHASE_1"/>
    <property type="match status" value="1"/>
</dbReference>
<dbReference type="EMBL" id="BAAAUX010000011">
    <property type="protein sequence ID" value="GAA2789120.1"/>
    <property type="molecule type" value="Genomic_DNA"/>
</dbReference>
<reference evidence="7 8" key="1">
    <citation type="journal article" date="2019" name="Int. J. Syst. Evol. Microbiol.">
        <title>The Global Catalogue of Microorganisms (GCM) 10K type strain sequencing project: providing services to taxonomists for standard genome sequencing and annotation.</title>
        <authorList>
            <consortium name="The Broad Institute Genomics Platform"/>
            <consortium name="The Broad Institute Genome Sequencing Center for Infectious Disease"/>
            <person name="Wu L."/>
            <person name="Ma J."/>
        </authorList>
    </citation>
    <scope>NUCLEOTIDE SEQUENCE [LARGE SCALE GENOMIC DNA]</scope>
    <source>
        <strain evidence="7 8">JCM 9383</strain>
    </source>
</reference>
<evidence type="ECO:0000256" key="2">
    <source>
        <dbReference type="ARBA" id="ARBA00006706"/>
    </source>
</evidence>
<comment type="similarity">
    <text evidence="2 6">Belongs to the FPP/GGPP synthase family.</text>
</comment>
<dbReference type="PROSITE" id="PS00444">
    <property type="entry name" value="POLYPRENYL_SYNTHASE_2"/>
    <property type="match status" value="1"/>
</dbReference>
<gene>
    <name evidence="7" type="ORF">GCM10010470_24680</name>
</gene>
<evidence type="ECO:0000256" key="6">
    <source>
        <dbReference type="RuleBase" id="RU004466"/>
    </source>
</evidence>
<dbReference type="RefSeq" id="WP_344679722.1">
    <property type="nucleotide sequence ID" value="NZ_BAAAUX010000011.1"/>
</dbReference>
<dbReference type="Proteomes" id="UP001500979">
    <property type="component" value="Unassembled WGS sequence"/>
</dbReference>
<sequence>MTVAYSPTTHPIDVDDLRDRVDTALMRFLDEQEGRFDDLITDPGSRAQWRGATASLRGFLAGGKRIRPAFCYWGWRGAGGAADDEGIVGAAAALELLHSFALVHDDIIDASDTRRGAPSLHRHHADLHRRSGGRGSSELFGTSIALLLGDLCLAWFHDLLATSGLPAERVREARPLLAHSLNELVLGQYLDVAEQAGSEHSVHRARTVIHYKTAKYTIERPLHLGGVLAGAPAELLDAYTAYALPLGEAFQLRDDVLGAFGDPAVTGKPVADDLRTRKATVLVATARERANAAQAAEIDRLFTGPDLDDEQTARLQSLITDTGALAESERLIDRHVDAAWRALHDMPVPDDVREVLGTLIVAATARAH</sequence>
<dbReference type="InterPro" id="IPR000092">
    <property type="entry name" value="Polyprenyl_synt"/>
</dbReference>
<dbReference type="SFLD" id="SFLDG01017">
    <property type="entry name" value="Polyprenyl_Transferase_Like"/>
    <property type="match status" value="1"/>
</dbReference>
<keyword evidence="3 6" id="KW-0808">Transferase</keyword>
<dbReference type="SFLD" id="SFLDS00005">
    <property type="entry name" value="Isoprenoid_Synthase_Type_I"/>
    <property type="match status" value="1"/>
</dbReference>
<evidence type="ECO:0000313" key="7">
    <source>
        <dbReference type="EMBL" id="GAA2789120.1"/>
    </source>
</evidence>
<proteinExistence type="inferred from homology"/>
<dbReference type="PANTHER" id="PTHR12001:SF85">
    <property type="entry name" value="SHORT CHAIN ISOPRENYL DIPHOSPHATE SYNTHASE"/>
    <property type="match status" value="1"/>
</dbReference>
<organism evidence="7 8">
    <name type="scientific">Saccharopolyspora taberi</name>
    <dbReference type="NCBI Taxonomy" id="60895"/>
    <lineage>
        <taxon>Bacteria</taxon>
        <taxon>Bacillati</taxon>
        <taxon>Actinomycetota</taxon>
        <taxon>Actinomycetes</taxon>
        <taxon>Pseudonocardiales</taxon>
        <taxon>Pseudonocardiaceae</taxon>
        <taxon>Saccharopolyspora</taxon>
    </lineage>
</organism>
<keyword evidence="4" id="KW-0479">Metal-binding</keyword>